<evidence type="ECO:0000313" key="4">
    <source>
        <dbReference type="Proteomes" id="UP001556367"/>
    </source>
</evidence>
<feature type="compositionally biased region" description="Acidic residues" evidence="1">
    <location>
        <begin position="194"/>
        <end position="203"/>
    </location>
</feature>
<dbReference type="PROSITE" id="PS51673">
    <property type="entry name" value="SUZ"/>
    <property type="match status" value="1"/>
</dbReference>
<dbReference type="Proteomes" id="UP001556367">
    <property type="component" value="Unassembled WGS sequence"/>
</dbReference>
<evidence type="ECO:0000259" key="2">
    <source>
        <dbReference type="PROSITE" id="PS51673"/>
    </source>
</evidence>
<feature type="region of interest" description="Disordered" evidence="1">
    <location>
        <begin position="536"/>
        <end position="875"/>
    </location>
</feature>
<dbReference type="SUPFAM" id="SSF82708">
    <property type="entry name" value="R3H domain"/>
    <property type="match status" value="1"/>
</dbReference>
<keyword evidence="4" id="KW-1185">Reference proteome</keyword>
<feature type="compositionally biased region" description="Polar residues" evidence="1">
    <location>
        <begin position="414"/>
        <end position="424"/>
    </location>
</feature>
<dbReference type="InterPro" id="IPR036867">
    <property type="entry name" value="R3H_dom_sf"/>
</dbReference>
<sequence length="899" mass="94858">MASKSSSSLASVSSGVSVGSAGSPLTPSLTTAVESLPSASERTPLANLTRSSSLPLEGDIPGSAGSSMHANEADVQIIVEALKSKDRLYVLKLGELMEGLIKDRRLRVDLQPATTYQRLLVHRCSAYYRLRPETDTTTKGIFVVPTPESKIPSIRLCELVPAETTPLPAFKIMARNGGARRSKPTSQAGSTTGEDAESSDIESSEAWTPGLKNGNGAKKRPTIEEREAAYNEARSRIFMDFEEKEKERAASASSSTQSLVSGSGSTNEDGVASSASEAGRDDISSSPTTESEWSAPAFREKERDRKPTGSRRTSGNASVASSSSRSLRSTPFTPSSASSSSRGSRASSPAFTYASIHEPPAQAMTSPYDPAYGHQMPPPGMYSGPSYGGTYYYPPPGGHHMMQYPYYPYPPPVQTHSDPNTPAQNPDVYAHPQPHPVPYPQTHYGWPPPPAGPPSAHQPVHPAQSPVHPQHPISPSGPPPHHAQKDATSPGAGPYPPYMAPPYMYPTPGYPGHPLPGHPTPPGPYGQNVPHQPMYEMPRSDPNGYNRHGDVSGRGGHGHQMYGHGQGNMSGSSSNSSVSHSRASSRSSMSSGMTHGHGNTNGNGKGWAGPMPPTNRQPWSYGPGIGASGHHNGGSDAVGPRLSSRRMSGTSMASSHGGRSSAGDEASSTASSSTSSSSRRTYTSTASSQHPLPPRPDWAVGLKPQPTLASHNHHGRQHDHISTNSSRNMSPISPSRNLHASPNGTSHPRGGPQPALHSTDFPPLSGSDQEKEKRTPVAGAWTNPSSIRSVLTPPKPQVNGQGGSAVTNHSMPMVNRNQDDPDQGFERPPSKGTQELFNPKATRRPQAPSVEDVEATGTQASDGAQNQQIGAPDVSLSRQVEAISLEDAANATDASGLQP</sequence>
<dbReference type="InterPro" id="IPR024771">
    <property type="entry name" value="SUZ"/>
</dbReference>
<feature type="compositionally biased region" description="Polar residues" evidence="1">
    <location>
        <begin position="25"/>
        <end position="54"/>
    </location>
</feature>
<feature type="compositionally biased region" description="Low complexity" evidence="1">
    <location>
        <begin position="250"/>
        <end position="266"/>
    </location>
</feature>
<dbReference type="EMBL" id="JASNQZ010000008">
    <property type="protein sequence ID" value="KAL0953757.1"/>
    <property type="molecule type" value="Genomic_DNA"/>
</dbReference>
<dbReference type="PANTHER" id="PTHR15672">
    <property type="entry name" value="CAMP-REGULATED PHOSPHOPROTEIN 21 RELATED R3H DOMAIN CONTAINING PROTEIN"/>
    <property type="match status" value="1"/>
</dbReference>
<feature type="region of interest" description="Disordered" evidence="1">
    <location>
        <begin position="173"/>
        <end position="224"/>
    </location>
</feature>
<dbReference type="PANTHER" id="PTHR15672:SF8">
    <property type="entry name" value="PROTEIN ENCORE"/>
    <property type="match status" value="1"/>
</dbReference>
<feature type="compositionally biased region" description="Polar residues" evidence="1">
    <location>
        <begin position="184"/>
        <end position="193"/>
    </location>
</feature>
<feature type="region of interest" description="Disordered" evidence="1">
    <location>
        <begin position="248"/>
        <end position="372"/>
    </location>
</feature>
<feature type="region of interest" description="Disordered" evidence="1">
    <location>
        <begin position="411"/>
        <end position="495"/>
    </location>
</feature>
<evidence type="ECO:0000313" key="3">
    <source>
        <dbReference type="EMBL" id="KAL0953757.1"/>
    </source>
</evidence>
<dbReference type="InterPro" id="IPR051937">
    <property type="entry name" value="R3H_domain_containing"/>
</dbReference>
<dbReference type="Pfam" id="PF12752">
    <property type="entry name" value="SUZ"/>
    <property type="match status" value="1"/>
</dbReference>
<evidence type="ECO:0000256" key="1">
    <source>
        <dbReference type="SAM" id="MobiDB-lite"/>
    </source>
</evidence>
<name>A0ABR3JDP8_9AGAR</name>
<feature type="compositionally biased region" description="Low complexity" evidence="1">
    <location>
        <begin position="314"/>
        <end position="351"/>
    </location>
</feature>
<gene>
    <name evidence="3" type="ORF">HGRIS_004946</name>
</gene>
<feature type="compositionally biased region" description="Polar residues" evidence="1">
    <location>
        <begin position="645"/>
        <end position="658"/>
    </location>
</feature>
<reference evidence="4" key="1">
    <citation type="submission" date="2024-06" db="EMBL/GenBank/DDBJ databases">
        <title>Multi-omics analyses provide insights into the biosynthesis of the anticancer antibiotic pleurotin in Hohenbuehelia grisea.</title>
        <authorList>
            <person name="Weaver J.A."/>
            <person name="Alberti F."/>
        </authorList>
    </citation>
    <scope>NUCLEOTIDE SEQUENCE [LARGE SCALE GENOMIC DNA]</scope>
    <source>
        <strain evidence="4">T-177</strain>
    </source>
</reference>
<feature type="compositionally biased region" description="Low complexity" evidence="1">
    <location>
        <begin position="661"/>
        <end position="688"/>
    </location>
</feature>
<feature type="compositionally biased region" description="Polar residues" evidence="1">
    <location>
        <begin position="722"/>
        <end position="746"/>
    </location>
</feature>
<comment type="caution">
    <text evidence="3">The sequence shown here is derived from an EMBL/GenBank/DDBJ whole genome shotgun (WGS) entry which is preliminary data.</text>
</comment>
<proteinExistence type="predicted"/>
<organism evidence="3 4">
    <name type="scientific">Hohenbuehelia grisea</name>
    <dbReference type="NCBI Taxonomy" id="104357"/>
    <lineage>
        <taxon>Eukaryota</taxon>
        <taxon>Fungi</taxon>
        <taxon>Dikarya</taxon>
        <taxon>Basidiomycota</taxon>
        <taxon>Agaricomycotina</taxon>
        <taxon>Agaricomycetes</taxon>
        <taxon>Agaricomycetidae</taxon>
        <taxon>Agaricales</taxon>
        <taxon>Pleurotineae</taxon>
        <taxon>Pleurotaceae</taxon>
        <taxon>Hohenbuehelia</taxon>
    </lineage>
</organism>
<protein>
    <recommendedName>
        <fullName evidence="2">SUZ domain-containing protein</fullName>
    </recommendedName>
</protein>
<feature type="compositionally biased region" description="Low complexity" evidence="1">
    <location>
        <begin position="1"/>
        <end position="23"/>
    </location>
</feature>
<feature type="compositionally biased region" description="Basic and acidic residues" evidence="1">
    <location>
        <begin position="298"/>
        <end position="307"/>
    </location>
</feature>
<dbReference type="CDD" id="cd02642">
    <property type="entry name" value="R3H_encore_like"/>
    <property type="match status" value="1"/>
</dbReference>
<accession>A0ABR3JDP8</accession>
<feature type="compositionally biased region" description="Polar residues" evidence="1">
    <location>
        <begin position="856"/>
        <end position="869"/>
    </location>
</feature>
<dbReference type="Gene3D" id="3.30.1370.50">
    <property type="entry name" value="R3H-like domain"/>
    <property type="match status" value="1"/>
</dbReference>
<feature type="domain" description="SUZ" evidence="2">
    <location>
        <begin position="150"/>
        <end position="242"/>
    </location>
</feature>
<feature type="region of interest" description="Disordered" evidence="1">
    <location>
        <begin position="1"/>
        <end position="67"/>
    </location>
</feature>
<feature type="compositionally biased region" description="Low complexity" evidence="1">
    <location>
        <begin position="559"/>
        <end position="598"/>
    </location>
</feature>